<proteinExistence type="predicted"/>
<feature type="non-terminal residue" evidence="1">
    <location>
        <position position="64"/>
    </location>
</feature>
<dbReference type="Proteomes" id="UP001185737">
    <property type="component" value="Unassembled WGS sequence"/>
</dbReference>
<protein>
    <submittedName>
        <fullName evidence="1">Uncharacterized protein</fullName>
    </submittedName>
</protein>
<evidence type="ECO:0000313" key="2">
    <source>
        <dbReference type="Proteomes" id="UP001185737"/>
    </source>
</evidence>
<name>A0ABU4CUU9_RHOJO</name>
<keyword evidence="2" id="KW-1185">Reference proteome</keyword>
<gene>
    <name evidence="1" type="ORF">R3Q59_41795</name>
</gene>
<dbReference type="EMBL" id="JAWLKA010000061">
    <property type="protein sequence ID" value="MDV6287005.1"/>
    <property type="molecule type" value="Genomic_DNA"/>
</dbReference>
<reference evidence="1 2" key="1">
    <citation type="submission" date="2023-10" db="EMBL/GenBank/DDBJ databases">
        <title>Development of a sustainable strategy for remediation of hydrocarbon-contaminated territories based on the waste exchange concept.</title>
        <authorList>
            <person name="Krivoruchko A."/>
        </authorList>
    </citation>
    <scope>NUCLEOTIDE SEQUENCE [LARGE SCALE GENOMIC DNA]</scope>
    <source>
        <strain evidence="1 2">IEGM 60</strain>
    </source>
</reference>
<accession>A0ABU4CUU9</accession>
<evidence type="ECO:0000313" key="1">
    <source>
        <dbReference type="EMBL" id="MDV6287005.1"/>
    </source>
</evidence>
<organism evidence="1 2">
    <name type="scientific">Rhodococcus jostii</name>
    <dbReference type="NCBI Taxonomy" id="132919"/>
    <lineage>
        <taxon>Bacteria</taxon>
        <taxon>Bacillati</taxon>
        <taxon>Actinomycetota</taxon>
        <taxon>Actinomycetes</taxon>
        <taxon>Mycobacteriales</taxon>
        <taxon>Nocardiaceae</taxon>
        <taxon>Rhodococcus</taxon>
    </lineage>
</organism>
<comment type="caution">
    <text evidence="1">The sequence shown here is derived from an EMBL/GenBank/DDBJ whole genome shotgun (WGS) entry which is preliminary data.</text>
</comment>
<sequence>MRPDNDENLIEPLVHAISATVDGMVTHSVAYGEIPGFVATTIDAVAESMELLANSHRLDSPAPA</sequence>